<dbReference type="STRING" id="1218173.BALCAV_0206215"/>
<evidence type="ECO:0000313" key="1">
    <source>
        <dbReference type="EMBL" id="KGA98116.1"/>
    </source>
</evidence>
<evidence type="ECO:0000313" key="4">
    <source>
        <dbReference type="Proteomes" id="UP000297014"/>
    </source>
</evidence>
<reference evidence="2 4" key="2">
    <citation type="submission" date="2014-01" db="EMBL/GenBank/DDBJ databases">
        <title>Draft genome sequencing of Bacillus alcalophilus CGMCC 1.3604.</title>
        <authorList>
            <person name="Yang J."/>
            <person name="Diao L."/>
            <person name="Yang S."/>
        </authorList>
    </citation>
    <scope>NUCLEOTIDE SEQUENCE [LARGE SCALE GENOMIC DNA]</scope>
    <source>
        <strain evidence="2 4">CGMCC 1.3604</strain>
    </source>
</reference>
<gene>
    <name evidence="2" type="ORF">AJ85_18555</name>
    <name evidence="1" type="ORF">BALCAV_0206215</name>
</gene>
<sequence>MMTTEELALVKAIAEADKTELFNLESDMNDVVKWFSGQGHHLALTYLLDYDINNGRLNELKYRNALVAYDRLKRNGEL</sequence>
<dbReference type="Proteomes" id="UP000002754">
    <property type="component" value="Unassembled WGS sequence"/>
</dbReference>
<dbReference type="AlphaFoldDB" id="A0A094WMM4"/>
<dbReference type="RefSeq" id="WP_003324276.1">
    <property type="nucleotide sequence ID" value="NZ_ALPT02000015.1"/>
</dbReference>
<proteinExistence type="predicted"/>
<dbReference type="EMBL" id="JALP01000248">
    <property type="protein sequence ID" value="THG89300.1"/>
    <property type="molecule type" value="Genomic_DNA"/>
</dbReference>
<evidence type="ECO:0000313" key="2">
    <source>
        <dbReference type="EMBL" id="THG89300.1"/>
    </source>
</evidence>
<reference evidence="1 3" key="1">
    <citation type="journal article" date="2014" name="Genome Announc.">
        <title>Draft Genome Sequence of Bacillus alcalophilus AV1934, a Classic Alkaliphile Isolated from Human Feces in 1934.</title>
        <authorList>
            <person name="Attie O."/>
            <person name="Jayaprakash A."/>
            <person name="Shah H."/>
            <person name="Paulsen I.T."/>
            <person name="Morino M."/>
            <person name="Takahashi Y."/>
            <person name="Narumi I."/>
            <person name="Sachidanandam R."/>
            <person name="Satoh K."/>
            <person name="Ito M."/>
            <person name="Krulwich T.A."/>
        </authorList>
    </citation>
    <scope>NUCLEOTIDE SEQUENCE [LARGE SCALE GENOMIC DNA]</scope>
    <source>
        <strain evidence="1 3">AV1934</strain>
    </source>
</reference>
<protein>
    <submittedName>
        <fullName evidence="1">Uncharacterized protein</fullName>
    </submittedName>
</protein>
<dbReference type="Proteomes" id="UP000297014">
    <property type="component" value="Unassembled WGS sequence"/>
</dbReference>
<name>A0A094WMM4_ALKAL</name>
<dbReference type="EMBL" id="ALPT02000015">
    <property type="protein sequence ID" value="KGA98116.1"/>
    <property type="molecule type" value="Genomic_DNA"/>
</dbReference>
<keyword evidence="3" id="KW-1185">Reference proteome</keyword>
<comment type="caution">
    <text evidence="1">The sequence shown here is derived from an EMBL/GenBank/DDBJ whole genome shotgun (WGS) entry which is preliminary data.</text>
</comment>
<organism evidence="1 3">
    <name type="scientific">Alkalihalobacillus alcalophilus ATCC 27647 = CGMCC 1.3604</name>
    <dbReference type="NCBI Taxonomy" id="1218173"/>
    <lineage>
        <taxon>Bacteria</taxon>
        <taxon>Bacillati</taxon>
        <taxon>Bacillota</taxon>
        <taxon>Bacilli</taxon>
        <taxon>Bacillales</taxon>
        <taxon>Bacillaceae</taxon>
        <taxon>Alkalihalobacillus</taxon>
    </lineage>
</organism>
<accession>A0A094WMM4</accession>
<evidence type="ECO:0000313" key="3">
    <source>
        <dbReference type="Proteomes" id="UP000002754"/>
    </source>
</evidence>